<keyword evidence="8" id="KW-1185">Reference proteome</keyword>
<evidence type="ECO:0000256" key="1">
    <source>
        <dbReference type="ARBA" id="ARBA00022448"/>
    </source>
</evidence>
<keyword evidence="4" id="KW-1278">Translocase</keyword>
<sequence>MTTPCLDATNLRFAYLGGQTILDNLSASARPGQLTALIGPNGSGKTTLLRILLGLLTPQQGRVILDHTPLKSLSERQRAAKIAYVPQHASLTFAHLLCDMVALGCWPAGAPRSEAHTELQAWDLGQLAQQPWTALSGGERQRGLLARACCQLAQQGRALLVDEPTASMDPAWAHKTLSQLRDRARDRNIAVLAVLHDLDLAARYADEVWLLAHGQLVASGPTREILTTPNLENAYDVPFQMIEIEPGLTIPLTRPAPRM</sequence>
<organism evidence="7 8">
    <name type="scientific">Mucisphaera calidilacus</name>
    <dbReference type="NCBI Taxonomy" id="2527982"/>
    <lineage>
        <taxon>Bacteria</taxon>
        <taxon>Pseudomonadati</taxon>
        <taxon>Planctomycetota</taxon>
        <taxon>Phycisphaerae</taxon>
        <taxon>Phycisphaerales</taxon>
        <taxon>Phycisphaeraceae</taxon>
        <taxon>Mucisphaera</taxon>
    </lineage>
</organism>
<dbReference type="PROSITE" id="PS50893">
    <property type="entry name" value="ABC_TRANSPORTER_2"/>
    <property type="match status" value="1"/>
</dbReference>
<keyword evidence="2" id="KW-0547">Nucleotide-binding</keyword>
<dbReference type="EC" id="3.6.3.-" evidence="7"/>
<evidence type="ECO:0000256" key="3">
    <source>
        <dbReference type="ARBA" id="ARBA00022840"/>
    </source>
</evidence>
<dbReference type="OrthoDB" id="9787851at2"/>
<keyword evidence="7" id="KW-0378">Hydrolase</keyword>
<dbReference type="GO" id="GO:0016887">
    <property type="term" value="F:ATP hydrolysis activity"/>
    <property type="evidence" value="ECO:0007669"/>
    <property type="project" value="InterPro"/>
</dbReference>
<keyword evidence="3 7" id="KW-0067">ATP-binding</keyword>
<dbReference type="InterPro" id="IPR027417">
    <property type="entry name" value="P-loop_NTPase"/>
</dbReference>
<gene>
    <name evidence="7" type="primary">hmuV</name>
    <name evidence="7" type="ORF">Pan265_10590</name>
</gene>
<dbReference type="RefSeq" id="WP_145445351.1">
    <property type="nucleotide sequence ID" value="NZ_CP036280.1"/>
</dbReference>
<reference evidence="7 8" key="1">
    <citation type="submission" date="2019-02" db="EMBL/GenBank/DDBJ databases">
        <title>Deep-cultivation of Planctomycetes and their phenomic and genomic characterization uncovers novel biology.</title>
        <authorList>
            <person name="Wiegand S."/>
            <person name="Jogler M."/>
            <person name="Boedeker C."/>
            <person name="Pinto D."/>
            <person name="Vollmers J."/>
            <person name="Rivas-Marin E."/>
            <person name="Kohn T."/>
            <person name="Peeters S.H."/>
            <person name="Heuer A."/>
            <person name="Rast P."/>
            <person name="Oberbeckmann S."/>
            <person name="Bunk B."/>
            <person name="Jeske O."/>
            <person name="Meyerdierks A."/>
            <person name="Storesund J.E."/>
            <person name="Kallscheuer N."/>
            <person name="Luecker S."/>
            <person name="Lage O.M."/>
            <person name="Pohl T."/>
            <person name="Merkel B.J."/>
            <person name="Hornburger P."/>
            <person name="Mueller R.-W."/>
            <person name="Bruemmer F."/>
            <person name="Labrenz M."/>
            <person name="Spormann A.M."/>
            <person name="Op den Camp H."/>
            <person name="Overmann J."/>
            <person name="Amann R."/>
            <person name="Jetten M.S.M."/>
            <person name="Mascher T."/>
            <person name="Medema M.H."/>
            <person name="Devos D.P."/>
            <person name="Kaster A.-K."/>
            <person name="Ovreas L."/>
            <person name="Rohde M."/>
            <person name="Galperin M.Y."/>
            <person name="Jogler C."/>
        </authorList>
    </citation>
    <scope>NUCLEOTIDE SEQUENCE [LARGE SCALE GENOMIC DNA]</scope>
    <source>
        <strain evidence="7 8">Pan265</strain>
    </source>
</reference>
<dbReference type="SMART" id="SM00382">
    <property type="entry name" value="AAA"/>
    <property type="match status" value="1"/>
</dbReference>
<comment type="function">
    <text evidence="5">Part of the ABC transporter complex HmuTUV involved in hemin import. Responsible for energy coupling to the transport system.</text>
</comment>
<evidence type="ECO:0000256" key="2">
    <source>
        <dbReference type="ARBA" id="ARBA00022741"/>
    </source>
</evidence>
<dbReference type="AlphaFoldDB" id="A0A518BW53"/>
<dbReference type="GO" id="GO:0005524">
    <property type="term" value="F:ATP binding"/>
    <property type="evidence" value="ECO:0007669"/>
    <property type="project" value="UniProtKB-KW"/>
</dbReference>
<proteinExistence type="predicted"/>
<dbReference type="EMBL" id="CP036280">
    <property type="protein sequence ID" value="QDU71210.1"/>
    <property type="molecule type" value="Genomic_DNA"/>
</dbReference>
<dbReference type="Proteomes" id="UP000320386">
    <property type="component" value="Chromosome"/>
</dbReference>
<dbReference type="PANTHER" id="PTHR42794:SF1">
    <property type="entry name" value="HEMIN IMPORT ATP-BINDING PROTEIN HMUV"/>
    <property type="match status" value="1"/>
</dbReference>
<dbReference type="Pfam" id="PF00005">
    <property type="entry name" value="ABC_tran"/>
    <property type="match status" value="1"/>
</dbReference>
<evidence type="ECO:0000256" key="4">
    <source>
        <dbReference type="ARBA" id="ARBA00022967"/>
    </source>
</evidence>
<name>A0A518BW53_9BACT</name>
<dbReference type="SUPFAM" id="SSF52540">
    <property type="entry name" value="P-loop containing nucleoside triphosphate hydrolases"/>
    <property type="match status" value="1"/>
</dbReference>
<protein>
    <submittedName>
        <fullName evidence="7">Hemin import ATP-binding protein HmuV</fullName>
        <ecNumber evidence="7">3.6.3.-</ecNumber>
    </submittedName>
</protein>
<keyword evidence="1" id="KW-0813">Transport</keyword>
<evidence type="ECO:0000313" key="8">
    <source>
        <dbReference type="Proteomes" id="UP000320386"/>
    </source>
</evidence>
<dbReference type="KEGG" id="mcad:Pan265_10590"/>
<evidence type="ECO:0000256" key="5">
    <source>
        <dbReference type="ARBA" id="ARBA00037066"/>
    </source>
</evidence>
<dbReference type="InterPro" id="IPR003593">
    <property type="entry name" value="AAA+_ATPase"/>
</dbReference>
<dbReference type="Gene3D" id="3.40.50.300">
    <property type="entry name" value="P-loop containing nucleotide triphosphate hydrolases"/>
    <property type="match status" value="1"/>
</dbReference>
<dbReference type="CDD" id="cd03214">
    <property type="entry name" value="ABC_Iron-Siderophores_B12_Hemin"/>
    <property type="match status" value="1"/>
</dbReference>
<dbReference type="InterPro" id="IPR003439">
    <property type="entry name" value="ABC_transporter-like_ATP-bd"/>
</dbReference>
<dbReference type="PANTHER" id="PTHR42794">
    <property type="entry name" value="HEMIN IMPORT ATP-BINDING PROTEIN HMUV"/>
    <property type="match status" value="1"/>
</dbReference>
<accession>A0A518BW53</accession>
<feature type="domain" description="ABC transporter" evidence="6">
    <location>
        <begin position="6"/>
        <end position="238"/>
    </location>
</feature>
<evidence type="ECO:0000313" key="7">
    <source>
        <dbReference type="EMBL" id="QDU71210.1"/>
    </source>
</evidence>
<evidence type="ECO:0000259" key="6">
    <source>
        <dbReference type="PROSITE" id="PS50893"/>
    </source>
</evidence>